<feature type="region of interest" description="Disordered" evidence="1">
    <location>
        <begin position="1"/>
        <end position="38"/>
    </location>
</feature>
<dbReference type="AlphaFoldDB" id="A0A5E4QPI8"/>
<proteinExistence type="predicted"/>
<evidence type="ECO:0000313" key="2">
    <source>
        <dbReference type="EMBL" id="VVC99523.1"/>
    </source>
</evidence>
<feature type="compositionally biased region" description="Low complexity" evidence="1">
    <location>
        <begin position="1"/>
        <end position="14"/>
    </location>
</feature>
<reference evidence="2 3" key="1">
    <citation type="submission" date="2017-07" db="EMBL/GenBank/DDBJ databases">
        <authorList>
            <person name="Talla V."/>
            <person name="Backstrom N."/>
        </authorList>
    </citation>
    <scope>NUCLEOTIDE SEQUENCE [LARGE SCALE GENOMIC DNA]</scope>
</reference>
<protein>
    <submittedName>
        <fullName evidence="2">Uncharacterized protein</fullName>
    </submittedName>
</protein>
<sequence>MSYRRISSSPYSPMLKYGPPRLNYRFSKPSRSIPKKYKKDLPSKFKSSHYKKRQTNTKPWQFLSKPSNYKPTYYVPPKLKKNYNEPFFPEPIGFEKLYDYSHKAKESFGEPPLDLYGIPLKTTNDAHLSHELLNPSAFDADTLGMEFKKYQIHSDFDFDKKHAFLKKRPTYTEQYDEPTPSDEKPASIKKWPTYAQTGQYDELTASNKKHASVKKRPIYKQTEQYDKPTAPNEEDNIEEYYPSSYKYTERQIDDDIYDEIKQKPYHIDKKTRIVEISTEEPDEVLVGGQYAEPPGRIVHKFISNDAAYPDDDNTKPDDYIDPDIAISATISPYVNYKNSNMAFSPQNLNDAFSIVYK</sequence>
<name>A0A5E4QPI8_9NEOP</name>
<evidence type="ECO:0000256" key="1">
    <source>
        <dbReference type="SAM" id="MobiDB-lite"/>
    </source>
</evidence>
<evidence type="ECO:0000313" key="3">
    <source>
        <dbReference type="Proteomes" id="UP000324832"/>
    </source>
</evidence>
<gene>
    <name evidence="2" type="ORF">LSINAPIS_LOCUS10393</name>
</gene>
<organism evidence="2 3">
    <name type="scientific">Leptidea sinapis</name>
    <dbReference type="NCBI Taxonomy" id="189913"/>
    <lineage>
        <taxon>Eukaryota</taxon>
        <taxon>Metazoa</taxon>
        <taxon>Ecdysozoa</taxon>
        <taxon>Arthropoda</taxon>
        <taxon>Hexapoda</taxon>
        <taxon>Insecta</taxon>
        <taxon>Pterygota</taxon>
        <taxon>Neoptera</taxon>
        <taxon>Endopterygota</taxon>
        <taxon>Lepidoptera</taxon>
        <taxon>Glossata</taxon>
        <taxon>Ditrysia</taxon>
        <taxon>Papilionoidea</taxon>
        <taxon>Pieridae</taxon>
        <taxon>Dismorphiinae</taxon>
        <taxon>Leptidea</taxon>
    </lineage>
</organism>
<dbReference type="EMBL" id="FZQP02004222">
    <property type="protein sequence ID" value="VVC99523.1"/>
    <property type="molecule type" value="Genomic_DNA"/>
</dbReference>
<keyword evidence="3" id="KW-1185">Reference proteome</keyword>
<accession>A0A5E4QPI8</accession>
<dbReference type="Proteomes" id="UP000324832">
    <property type="component" value="Unassembled WGS sequence"/>
</dbReference>